<dbReference type="Gene3D" id="3.40.640.10">
    <property type="entry name" value="Type I PLP-dependent aspartate aminotransferase-like (Major domain)"/>
    <property type="match status" value="1"/>
</dbReference>
<proteinExistence type="inferred from homology"/>
<dbReference type="Proteomes" id="UP000829542">
    <property type="component" value="Chromosome"/>
</dbReference>
<evidence type="ECO:0000256" key="12">
    <source>
        <dbReference type="RuleBase" id="RU003693"/>
    </source>
</evidence>
<evidence type="ECO:0000256" key="11">
    <source>
        <dbReference type="ARBA" id="ARBA00047715"/>
    </source>
</evidence>
<evidence type="ECO:0000256" key="9">
    <source>
        <dbReference type="ARBA" id="ARBA00032610"/>
    </source>
</evidence>
<comment type="catalytic activity">
    <reaction evidence="11">
        <text>6-carboxyhexanoyl-[ACP] + L-alanine + H(+) = (8S)-8-amino-7-oxononanoate + holo-[ACP] + CO2</text>
        <dbReference type="Rhea" id="RHEA:42288"/>
        <dbReference type="Rhea" id="RHEA-COMP:9685"/>
        <dbReference type="Rhea" id="RHEA-COMP:9955"/>
        <dbReference type="ChEBI" id="CHEBI:15378"/>
        <dbReference type="ChEBI" id="CHEBI:16526"/>
        <dbReference type="ChEBI" id="CHEBI:57972"/>
        <dbReference type="ChEBI" id="CHEBI:64479"/>
        <dbReference type="ChEBI" id="CHEBI:78846"/>
        <dbReference type="ChEBI" id="CHEBI:149468"/>
        <dbReference type="EC" id="2.3.1.47"/>
    </reaction>
</comment>
<evidence type="ECO:0000256" key="6">
    <source>
        <dbReference type="ARBA" id="ARBA00022679"/>
    </source>
</evidence>
<dbReference type="InterPro" id="IPR015424">
    <property type="entry name" value="PyrdxlP-dep_Trfase"/>
</dbReference>
<dbReference type="InterPro" id="IPR015422">
    <property type="entry name" value="PyrdxlP-dep_Trfase_small"/>
</dbReference>
<gene>
    <name evidence="14" type="ORF">MMG00_04920</name>
</gene>
<name>A0ABY3X5M3_9GAMM</name>
<evidence type="ECO:0000256" key="10">
    <source>
        <dbReference type="ARBA" id="ARBA00033381"/>
    </source>
</evidence>
<evidence type="ECO:0000313" key="15">
    <source>
        <dbReference type="Proteomes" id="UP000829542"/>
    </source>
</evidence>
<evidence type="ECO:0000256" key="4">
    <source>
        <dbReference type="ARBA" id="ARBA00011738"/>
    </source>
</evidence>
<dbReference type="PANTHER" id="PTHR13693:SF100">
    <property type="entry name" value="8-AMINO-7-OXONONANOATE SYNTHASE"/>
    <property type="match status" value="1"/>
</dbReference>
<sequence length="405" mass="44391">MWHTRINTALKEQKKRDRYRQQSVCTTNSSSVSIQVDQNHYFNFSSNDYLGLAHHPQMIASAVDSAKALGVGSGGSPHVTGYSASLSGLEAKLASWLGYEAAIVYPSGFTANQAVIKLMIEQNDLMIADRLSHASLLEAAVFSKGRLFRFKHNDCQSLKSYLDKPLPENAGRLVITEGVFSMDGDHAPLKEIKALTDQYDHTLLMIDDAHGIGIFGEGGRGSCDLYGIKPDILVVTFGKAFGCSGAALLLSEELKAYFIQFSKPLIYSTAISPMQAAILDRGIDLIASKEGDQKRAKLKENITYFRAKVESLLQEVAQKDSNMTLPYLLASQSPIQPLIIGSDQAALEISKKLRDNGIWVSAIRPPTVPPNTARLRITITAEHSLIMIDTLILALQNAIYEQFLG</sequence>
<dbReference type="InterPro" id="IPR015421">
    <property type="entry name" value="PyrdxlP-dep_Trfase_major"/>
</dbReference>
<organism evidence="14 15">
    <name type="scientific">Ignatzschineria rhizosphaerae</name>
    <dbReference type="NCBI Taxonomy" id="2923279"/>
    <lineage>
        <taxon>Bacteria</taxon>
        <taxon>Pseudomonadati</taxon>
        <taxon>Pseudomonadota</taxon>
        <taxon>Gammaproteobacteria</taxon>
        <taxon>Cardiobacteriales</taxon>
        <taxon>Ignatzschineriaceae</taxon>
        <taxon>Ignatzschineria</taxon>
    </lineage>
</organism>
<dbReference type="PANTHER" id="PTHR13693">
    <property type="entry name" value="CLASS II AMINOTRANSFERASE/8-AMINO-7-OXONONANOATE SYNTHASE"/>
    <property type="match status" value="1"/>
</dbReference>
<comment type="subunit">
    <text evidence="4">Homodimer.</text>
</comment>
<keyword evidence="15" id="KW-1185">Reference proteome</keyword>
<keyword evidence="8 12" id="KW-0663">Pyridoxal phosphate</keyword>
<dbReference type="EC" id="2.3.1.47" evidence="5"/>
<dbReference type="SUPFAM" id="SSF53383">
    <property type="entry name" value="PLP-dependent transferases"/>
    <property type="match status" value="1"/>
</dbReference>
<dbReference type="Gene3D" id="3.90.1150.10">
    <property type="entry name" value="Aspartate Aminotransferase, domain 1"/>
    <property type="match status" value="1"/>
</dbReference>
<comment type="similarity">
    <text evidence="3">Belongs to the class-II pyridoxal-phosphate-dependent aminotransferase family. BioF subfamily.</text>
</comment>
<keyword evidence="6" id="KW-0808">Transferase</keyword>
<evidence type="ECO:0000256" key="2">
    <source>
        <dbReference type="ARBA" id="ARBA00004746"/>
    </source>
</evidence>
<comment type="pathway">
    <text evidence="2">Cofactor biosynthesis; biotin biosynthesis.</text>
</comment>
<accession>A0ABY3X5M3</accession>
<protein>
    <recommendedName>
        <fullName evidence="5">8-amino-7-oxononanoate synthase</fullName>
        <ecNumber evidence="5">2.3.1.47</ecNumber>
    </recommendedName>
    <alternativeName>
        <fullName evidence="9">7-keto-8-amino-pelargonic acid synthase</fullName>
    </alternativeName>
    <alternativeName>
        <fullName evidence="10">8-amino-7-ketopelargonate synthase</fullName>
    </alternativeName>
</protein>
<dbReference type="EMBL" id="CP093379">
    <property type="protein sequence ID" value="UNM97195.1"/>
    <property type="molecule type" value="Genomic_DNA"/>
</dbReference>
<feature type="domain" description="Aminotransferase class I/classII large" evidence="13">
    <location>
        <begin position="40"/>
        <end position="392"/>
    </location>
</feature>
<evidence type="ECO:0000256" key="3">
    <source>
        <dbReference type="ARBA" id="ARBA00010008"/>
    </source>
</evidence>
<evidence type="ECO:0000259" key="13">
    <source>
        <dbReference type="Pfam" id="PF00155"/>
    </source>
</evidence>
<dbReference type="InterPro" id="IPR001917">
    <property type="entry name" value="Aminotrans_II_pyridoxalP_BS"/>
</dbReference>
<reference evidence="14 15" key="1">
    <citation type="submission" date="2022-03" db="EMBL/GenBank/DDBJ databases">
        <title>Ignatzschineria rhizosphaerae HR5S32.</title>
        <authorList>
            <person name="Sun J.Q."/>
            <person name="Feng J.Y."/>
        </authorList>
    </citation>
    <scope>NUCLEOTIDE SEQUENCE [LARGE SCALE GENOMIC DNA]</scope>
    <source>
        <strain evidence="14 15">HR5S32</strain>
    </source>
</reference>
<dbReference type="RefSeq" id="WP_242152232.1">
    <property type="nucleotide sequence ID" value="NZ_CP093379.1"/>
</dbReference>
<dbReference type="Pfam" id="PF00155">
    <property type="entry name" value="Aminotran_1_2"/>
    <property type="match status" value="1"/>
</dbReference>
<dbReference type="PROSITE" id="PS00599">
    <property type="entry name" value="AA_TRANSFER_CLASS_2"/>
    <property type="match status" value="1"/>
</dbReference>
<evidence type="ECO:0000256" key="7">
    <source>
        <dbReference type="ARBA" id="ARBA00022756"/>
    </source>
</evidence>
<evidence type="ECO:0000256" key="5">
    <source>
        <dbReference type="ARBA" id="ARBA00013187"/>
    </source>
</evidence>
<dbReference type="InterPro" id="IPR004839">
    <property type="entry name" value="Aminotransferase_I/II_large"/>
</dbReference>
<evidence type="ECO:0000256" key="8">
    <source>
        <dbReference type="ARBA" id="ARBA00022898"/>
    </source>
</evidence>
<evidence type="ECO:0000313" key="14">
    <source>
        <dbReference type="EMBL" id="UNM97195.1"/>
    </source>
</evidence>
<comment type="cofactor">
    <cofactor evidence="1 12">
        <name>pyridoxal 5'-phosphate</name>
        <dbReference type="ChEBI" id="CHEBI:597326"/>
    </cofactor>
</comment>
<dbReference type="InterPro" id="IPR050087">
    <property type="entry name" value="AON_synthase_class-II"/>
</dbReference>
<evidence type="ECO:0000256" key="1">
    <source>
        <dbReference type="ARBA" id="ARBA00001933"/>
    </source>
</evidence>
<keyword evidence="7" id="KW-0093">Biotin biosynthesis</keyword>